<dbReference type="PANTHER" id="PTHR43776:SF8">
    <property type="entry name" value="ABC TRANSPORTER, ATP-BINDING PROTEIN"/>
    <property type="match status" value="1"/>
</dbReference>
<dbReference type="FunFam" id="3.40.50.300:FF:000016">
    <property type="entry name" value="Oligopeptide ABC transporter ATP-binding component"/>
    <property type="match status" value="1"/>
</dbReference>
<accession>A0A1E5XTE3</accession>
<dbReference type="Pfam" id="PF08352">
    <property type="entry name" value="oligo_HPY"/>
    <property type="match status" value="1"/>
</dbReference>
<dbReference type="EMBL" id="LAJE02000116">
    <property type="protein sequence ID" value="OEO31878.1"/>
    <property type="molecule type" value="Genomic_DNA"/>
</dbReference>
<dbReference type="InterPro" id="IPR050319">
    <property type="entry name" value="ABC_transp_ATP-bind"/>
</dbReference>
<dbReference type="Gene3D" id="3.40.50.300">
    <property type="entry name" value="P-loop containing nucleotide triphosphate hydrolases"/>
    <property type="match status" value="1"/>
</dbReference>
<keyword evidence="4" id="KW-0547">Nucleotide-binding</keyword>
<comment type="caution">
    <text evidence="7">The sequence shown here is derived from an EMBL/GenBank/DDBJ whole genome shotgun (WGS) entry which is preliminary data.</text>
</comment>
<dbReference type="CDD" id="cd03257">
    <property type="entry name" value="ABC_NikE_OppD_transporters"/>
    <property type="match status" value="1"/>
</dbReference>
<dbReference type="InterPro" id="IPR003593">
    <property type="entry name" value="AAA+_ATPase"/>
</dbReference>
<evidence type="ECO:0000259" key="6">
    <source>
        <dbReference type="PROSITE" id="PS50893"/>
    </source>
</evidence>
<proteinExistence type="inferred from homology"/>
<evidence type="ECO:0000256" key="2">
    <source>
        <dbReference type="ARBA" id="ARBA00005417"/>
    </source>
</evidence>
<evidence type="ECO:0000256" key="3">
    <source>
        <dbReference type="ARBA" id="ARBA00022448"/>
    </source>
</evidence>
<evidence type="ECO:0000256" key="1">
    <source>
        <dbReference type="ARBA" id="ARBA00004417"/>
    </source>
</evidence>
<keyword evidence="3" id="KW-0813">Transport</keyword>
<dbReference type="AlphaFoldDB" id="A0A1E5XTE3"/>
<dbReference type="PROSITE" id="PS00211">
    <property type="entry name" value="ABC_TRANSPORTER_1"/>
    <property type="match status" value="1"/>
</dbReference>
<comment type="subcellular location">
    <subcellularLocation>
        <location evidence="1">Cell inner membrane</location>
        <topology evidence="1">Peripheral membrane protein</topology>
    </subcellularLocation>
</comment>
<name>A0A1E5XTE3_9HYPH</name>
<dbReference type="SUPFAM" id="SSF52540">
    <property type="entry name" value="P-loop containing nucleoside triphosphate hydrolases"/>
    <property type="match status" value="1"/>
</dbReference>
<dbReference type="InterPro" id="IPR013563">
    <property type="entry name" value="Oligopep_ABC_C"/>
</dbReference>
<comment type="similarity">
    <text evidence="2">Belongs to the ABC transporter superfamily.</text>
</comment>
<evidence type="ECO:0000313" key="7">
    <source>
        <dbReference type="EMBL" id="OEO31878.1"/>
    </source>
</evidence>
<dbReference type="NCBIfam" id="TIGR01727">
    <property type="entry name" value="oligo_HPY"/>
    <property type="match status" value="1"/>
</dbReference>
<organism evidence="7 8">
    <name type="scientific">Devosia insulae DS-56</name>
    <dbReference type="NCBI Taxonomy" id="1116389"/>
    <lineage>
        <taxon>Bacteria</taxon>
        <taxon>Pseudomonadati</taxon>
        <taxon>Pseudomonadota</taxon>
        <taxon>Alphaproteobacteria</taxon>
        <taxon>Hyphomicrobiales</taxon>
        <taxon>Devosiaceae</taxon>
        <taxon>Devosia</taxon>
    </lineage>
</organism>
<dbReference type="InterPro" id="IPR017871">
    <property type="entry name" value="ABC_transporter-like_CS"/>
</dbReference>
<feature type="domain" description="ABC transporter" evidence="6">
    <location>
        <begin position="15"/>
        <end position="264"/>
    </location>
</feature>
<dbReference type="GO" id="GO:0055085">
    <property type="term" value="P:transmembrane transport"/>
    <property type="evidence" value="ECO:0007669"/>
    <property type="project" value="UniProtKB-ARBA"/>
</dbReference>
<dbReference type="InterPro" id="IPR027417">
    <property type="entry name" value="P-loop_NTPase"/>
</dbReference>
<dbReference type="SMART" id="SM00382">
    <property type="entry name" value="AAA"/>
    <property type="match status" value="1"/>
</dbReference>
<dbReference type="GO" id="GO:0005524">
    <property type="term" value="F:ATP binding"/>
    <property type="evidence" value="ECO:0007669"/>
    <property type="project" value="UniProtKB-KW"/>
</dbReference>
<gene>
    <name evidence="7" type="ORF">VW23_014155</name>
</gene>
<sequence length="329" mass="35898">MTTSAVMTEAPILEMRDVDMRFVLGGLVGKRTTLRALSGISLKLTPGRALALVGESGSGKSTCARMLARVYEPAAGEISFRGTDIGKLSGKGLTDYRAEVQMIFQDPFGSLNPTQTIGYILERPLRIHRPELSGKEVRTESEALLTQVGLVPAAEYLKRRPHELSGGQRQRVAIARALSVNPTVLLADEPTSMLDVSVRLGILNLLEDLKRDKHLAALYITHDIATARYFAEETAVMYAGHLVEQGPSEAITDHPRHPYTQLLIAAVPNPKNKITGGAVRRAADIPLWTAESRGCPFAPRCPRATDICREIMPDPTPVGDSHMARCHHL</sequence>
<protein>
    <recommendedName>
        <fullName evidence="6">ABC transporter domain-containing protein</fullName>
    </recommendedName>
</protein>
<evidence type="ECO:0000313" key="8">
    <source>
        <dbReference type="Proteomes" id="UP000095463"/>
    </source>
</evidence>
<dbReference type="GO" id="GO:0015833">
    <property type="term" value="P:peptide transport"/>
    <property type="evidence" value="ECO:0007669"/>
    <property type="project" value="InterPro"/>
</dbReference>
<dbReference type="GO" id="GO:0005886">
    <property type="term" value="C:plasma membrane"/>
    <property type="evidence" value="ECO:0007669"/>
    <property type="project" value="UniProtKB-SubCell"/>
</dbReference>
<dbReference type="PANTHER" id="PTHR43776">
    <property type="entry name" value="TRANSPORT ATP-BINDING PROTEIN"/>
    <property type="match status" value="1"/>
</dbReference>
<dbReference type="InterPro" id="IPR003439">
    <property type="entry name" value="ABC_transporter-like_ATP-bd"/>
</dbReference>
<dbReference type="OrthoDB" id="9815712at2"/>
<evidence type="ECO:0000256" key="5">
    <source>
        <dbReference type="ARBA" id="ARBA00022840"/>
    </source>
</evidence>
<dbReference type="GO" id="GO:0016887">
    <property type="term" value="F:ATP hydrolysis activity"/>
    <property type="evidence" value="ECO:0007669"/>
    <property type="project" value="InterPro"/>
</dbReference>
<dbReference type="Pfam" id="PF00005">
    <property type="entry name" value="ABC_tran"/>
    <property type="match status" value="1"/>
</dbReference>
<keyword evidence="5" id="KW-0067">ATP-binding</keyword>
<dbReference type="Proteomes" id="UP000095463">
    <property type="component" value="Unassembled WGS sequence"/>
</dbReference>
<dbReference type="PROSITE" id="PS50893">
    <property type="entry name" value="ABC_TRANSPORTER_2"/>
    <property type="match status" value="1"/>
</dbReference>
<reference evidence="7 8" key="1">
    <citation type="journal article" date="2015" name="Genome Announc.">
        <title>Genome Assemblies of Three Soil-Associated Devosia species: D. insulae, D. limi, and D. soli.</title>
        <authorList>
            <person name="Hassan Y.I."/>
            <person name="Lepp D."/>
            <person name="Zhou T."/>
        </authorList>
    </citation>
    <scope>NUCLEOTIDE SEQUENCE [LARGE SCALE GENOMIC DNA]</scope>
    <source>
        <strain evidence="7 8">DS-56</strain>
    </source>
</reference>
<keyword evidence="8" id="KW-1185">Reference proteome</keyword>
<evidence type="ECO:0000256" key="4">
    <source>
        <dbReference type="ARBA" id="ARBA00022741"/>
    </source>
</evidence>